<dbReference type="EMBL" id="CAJVPU010015269">
    <property type="protein sequence ID" value="CAG8645763.1"/>
    <property type="molecule type" value="Genomic_DNA"/>
</dbReference>
<feature type="non-terminal residue" evidence="1">
    <location>
        <position position="1"/>
    </location>
</feature>
<proteinExistence type="predicted"/>
<comment type="caution">
    <text evidence="1">The sequence shown here is derived from an EMBL/GenBank/DDBJ whole genome shotgun (WGS) entry which is preliminary data.</text>
</comment>
<name>A0ACA9NEL0_9GLOM</name>
<dbReference type="Proteomes" id="UP000789702">
    <property type="component" value="Unassembled WGS sequence"/>
</dbReference>
<keyword evidence="2" id="KW-1185">Reference proteome</keyword>
<accession>A0ACA9NEL0</accession>
<organism evidence="1 2">
    <name type="scientific">Dentiscutata heterogama</name>
    <dbReference type="NCBI Taxonomy" id="1316150"/>
    <lineage>
        <taxon>Eukaryota</taxon>
        <taxon>Fungi</taxon>
        <taxon>Fungi incertae sedis</taxon>
        <taxon>Mucoromycota</taxon>
        <taxon>Glomeromycotina</taxon>
        <taxon>Glomeromycetes</taxon>
        <taxon>Diversisporales</taxon>
        <taxon>Gigasporaceae</taxon>
        <taxon>Dentiscutata</taxon>
    </lineage>
</organism>
<evidence type="ECO:0000313" key="2">
    <source>
        <dbReference type="Proteomes" id="UP000789702"/>
    </source>
</evidence>
<gene>
    <name evidence="1" type="ORF">DHETER_LOCUS9055</name>
</gene>
<evidence type="ECO:0000313" key="1">
    <source>
        <dbReference type="EMBL" id="CAG8645763.1"/>
    </source>
</evidence>
<sequence length="60" mass="6774">IPSMSYQHILSITDPPYLTGCFTTQDSVRVLPLLPRNDHKKKYLVITPHIITKLSVKALA</sequence>
<protein>
    <submittedName>
        <fullName evidence="1">11334_t:CDS:1</fullName>
    </submittedName>
</protein>
<reference evidence="1" key="1">
    <citation type="submission" date="2021-06" db="EMBL/GenBank/DDBJ databases">
        <authorList>
            <person name="Kallberg Y."/>
            <person name="Tangrot J."/>
            <person name="Rosling A."/>
        </authorList>
    </citation>
    <scope>NUCLEOTIDE SEQUENCE</scope>
    <source>
        <strain evidence="1">IL203A</strain>
    </source>
</reference>